<dbReference type="Proteomes" id="UP001597182">
    <property type="component" value="Unassembled WGS sequence"/>
</dbReference>
<comment type="caution">
    <text evidence="1">The sequence shown here is derived from an EMBL/GenBank/DDBJ whole genome shotgun (WGS) entry which is preliminary data.</text>
</comment>
<protein>
    <submittedName>
        <fullName evidence="1">Uncharacterized protein</fullName>
    </submittedName>
</protein>
<name>A0ABW3VUV2_9PSEU</name>
<organism evidence="1 2">
    <name type="scientific">Pseudonocardia benzenivorans</name>
    <dbReference type="NCBI Taxonomy" id="228005"/>
    <lineage>
        <taxon>Bacteria</taxon>
        <taxon>Bacillati</taxon>
        <taxon>Actinomycetota</taxon>
        <taxon>Actinomycetes</taxon>
        <taxon>Pseudonocardiales</taxon>
        <taxon>Pseudonocardiaceae</taxon>
        <taxon>Pseudonocardia</taxon>
    </lineage>
</organism>
<accession>A0ABW3VUV2</accession>
<dbReference type="EMBL" id="JBHTMB010000398">
    <property type="protein sequence ID" value="MFD1238298.1"/>
    <property type="molecule type" value="Genomic_DNA"/>
</dbReference>
<dbReference type="RefSeq" id="WP_346090491.1">
    <property type="nucleotide sequence ID" value="NZ_BAABKS010000012.1"/>
</dbReference>
<evidence type="ECO:0000313" key="2">
    <source>
        <dbReference type="Proteomes" id="UP001597182"/>
    </source>
</evidence>
<keyword evidence="2" id="KW-1185">Reference proteome</keyword>
<reference evidence="2" key="1">
    <citation type="journal article" date="2019" name="Int. J. Syst. Evol. Microbiol.">
        <title>The Global Catalogue of Microorganisms (GCM) 10K type strain sequencing project: providing services to taxonomists for standard genome sequencing and annotation.</title>
        <authorList>
            <consortium name="The Broad Institute Genomics Platform"/>
            <consortium name="The Broad Institute Genome Sequencing Center for Infectious Disease"/>
            <person name="Wu L."/>
            <person name="Ma J."/>
        </authorList>
    </citation>
    <scope>NUCLEOTIDE SEQUENCE [LARGE SCALE GENOMIC DNA]</scope>
    <source>
        <strain evidence="2">CCUG 49018</strain>
    </source>
</reference>
<sequence length="66" mass="7397">MSAPEPDHEARQRQYRFDLHDNGVHLHCRPGSGHDIANCRYAGKVELVHSHSFDGPLVCGCVEWAS</sequence>
<proteinExistence type="predicted"/>
<gene>
    <name evidence="1" type="ORF">ACFQ34_33915</name>
</gene>
<evidence type="ECO:0000313" key="1">
    <source>
        <dbReference type="EMBL" id="MFD1238298.1"/>
    </source>
</evidence>